<dbReference type="PIRSF" id="PIRSF028757">
    <property type="entry name" value="LD-carboxypeptidase"/>
    <property type="match status" value="1"/>
</dbReference>
<keyword evidence="3" id="KW-0645">Protease</keyword>
<name>A0ABQ1MCD2_9BACT</name>
<dbReference type="Pfam" id="PF02016">
    <property type="entry name" value="Peptidase_S66"/>
    <property type="match status" value="1"/>
</dbReference>
<keyword evidence="9" id="KW-1185">Reference proteome</keyword>
<dbReference type="InterPro" id="IPR040449">
    <property type="entry name" value="Peptidase_S66_N"/>
</dbReference>
<reference evidence="9" key="1">
    <citation type="journal article" date="2019" name="Int. J. Syst. Evol. Microbiol.">
        <title>The Global Catalogue of Microorganisms (GCM) 10K type strain sequencing project: providing services to taxonomists for standard genome sequencing and annotation.</title>
        <authorList>
            <consortium name="The Broad Institute Genomics Platform"/>
            <consortium name="The Broad Institute Genome Sequencing Center for Infectious Disease"/>
            <person name="Wu L."/>
            <person name="Ma J."/>
        </authorList>
    </citation>
    <scope>NUCLEOTIDE SEQUENCE [LARGE SCALE GENOMIC DNA]</scope>
    <source>
        <strain evidence="9">CGMCC 1.10832</strain>
    </source>
</reference>
<evidence type="ECO:0000259" key="6">
    <source>
        <dbReference type="Pfam" id="PF02016"/>
    </source>
</evidence>
<dbReference type="Gene3D" id="3.40.50.10740">
    <property type="entry name" value="Class I glutamine amidotransferase-like"/>
    <property type="match status" value="1"/>
</dbReference>
<evidence type="ECO:0000313" key="8">
    <source>
        <dbReference type="EMBL" id="GGC37772.1"/>
    </source>
</evidence>
<gene>
    <name evidence="8" type="ORF">GCM10011506_23930</name>
</gene>
<dbReference type="EMBL" id="BMEC01000007">
    <property type="protein sequence ID" value="GGC37772.1"/>
    <property type="molecule type" value="Genomic_DNA"/>
</dbReference>
<evidence type="ECO:0000313" key="9">
    <source>
        <dbReference type="Proteomes" id="UP000636010"/>
    </source>
</evidence>
<evidence type="ECO:0000259" key="7">
    <source>
        <dbReference type="Pfam" id="PF17676"/>
    </source>
</evidence>
<keyword evidence="4" id="KW-0378">Hydrolase</keyword>
<evidence type="ECO:0000256" key="3">
    <source>
        <dbReference type="ARBA" id="ARBA00022670"/>
    </source>
</evidence>
<evidence type="ECO:0000256" key="2">
    <source>
        <dbReference type="ARBA" id="ARBA00022645"/>
    </source>
</evidence>
<dbReference type="RefSeq" id="WP_188463661.1">
    <property type="nucleotide sequence ID" value="NZ_BAABHU010000007.1"/>
</dbReference>
<comment type="caution">
    <text evidence="8">The sequence shown here is derived from an EMBL/GenBank/DDBJ whole genome shotgun (WGS) entry which is preliminary data.</text>
</comment>
<dbReference type="InterPro" id="IPR027478">
    <property type="entry name" value="LdcA_N"/>
</dbReference>
<keyword evidence="5" id="KW-0720">Serine protease</keyword>
<dbReference type="CDD" id="cd07025">
    <property type="entry name" value="Peptidase_S66"/>
    <property type="match status" value="1"/>
</dbReference>
<keyword evidence="2" id="KW-0121">Carboxypeptidase</keyword>
<dbReference type="Pfam" id="PF17676">
    <property type="entry name" value="Peptidase_S66C"/>
    <property type="match status" value="1"/>
</dbReference>
<accession>A0ABQ1MCD2</accession>
<evidence type="ECO:0000256" key="4">
    <source>
        <dbReference type="ARBA" id="ARBA00022801"/>
    </source>
</evidence>
<dbReference type="InterPro" id="IPR027461">
    <property type="entry name" value="Carboxypeptidase_A_C_sf"/>
</dbReference>
<dbReference type="PANTHER" id="PTHR30237:SF2">
    <property type="entry name" value="MUREIN TETRAPEPTIDE CARBOXYPEPTIDASE"/>
    <property type="match status" value="1"/>
</dbReference>
<dbReference type="InterPro" id="IPR029062">
    <property type="entry name" value="Class_I_gatase-like"/>
</dbReference>
<dbReference type="PANTHER" id="PTHR30237">
    <property type="entry name" value="MURAMOYLTETRAPEPTIDE CARBOXYPEPTIDASE"/>
    <property type="match status" value="1"/>
</dbReference>
<dbReference type="SUPFAM" id="SSF141986">
    <property type="entry name" value="LD-carboxypeptidase A C-terminal domain-like"/>
    <property type="match status" value="1"/>
</dbReference>
<organism evidence="8 9">
    <name type="scientific">Marivirga lumbricoides</name>
    <dbReference type="NCBI Taxonomy" id="1046115"/>
    <lineage>
        <taxon>Bacteria</taxon>
        <taxon>Pseudomonadati</taxon>
        <taxon>Bacteroidota</taxon>
        <taxon>Cytophagia</taxon>
        <taxon>Cytophagales</taxon>
        <taxon>Marivirgaceae</taxon>
        <taxon>Marivirga</taxon>
    </lineage>
</organism>
<proteinExistence type="inferred from homology"/>
<evidence type="ECO:0000256" key="5">
    <source>
        <dbReference type="ARBA" id="ARBA00022825"/>
    </source>
</evidence>
<comment type="similarity">
    <text evidence="1">Belongs to the peptidase S66 family.</text>
</comment>
<feature type="domain" description="LD-carboxypeptidase C-terminal" evidence="7">
    <location>
        <begin position="170"/>
        <end position="286"/>
    </location>
</feature>
<dbReference type="Gene3D" id="3.50.30.60">
    <property type="entry name" value="LD-carboxypeptidase A C-terminal domain-like"/>
    <property type="match status" value="1"/>
</dbReference>
<evidence type="ECO:0000256" key="1">
    <source>
        <dbReference type="ARBA" id="ARBA00010233"/>
    </source>
</evidence>
<dbReference type="InterPro" id="IPR003507">
    <property type="entry name" value="S66_fam"/>
</dbReference>
<dbReference type="Proteomes" id="UP000636010">
    <property type="component" value="Unassembled WGS sequence"/>
</dbReference>
<protein>
    <submittedName>
        <fullName evidence="8">Peptidase U61</fullName>
    </submittedName>
</protein>
<sequence length="306" mass="33770">MIQLPTFLKAGDLILVVSPSGVVNEAAVQEGIFLLRKAGFKVELASNVFTKHYKFAGTEIQRLYDLQYAMDHSEAKAIFCARGGFGITHIIDQLNWEKFQQNAKWIIGFSDITALLHAAYIQGFASIHASVVQGLSKLNSANKEAVIKTLKGDFSILTALSKFNKVGEAQGDLIGGNLSLLVHQLGSATEIDYKDRILFVEEVAEPLYHVDRMLVQLKRAGKLQYLRGLVVGQFTNTSESKELYGECVEEIILRHCSDYNFPVGFNFPFGHGDENVPLMHGGNVQLTVAMGKSSLLFSNTNDHLST</sequence>
<dbReference type="SUPFAM" id="SSF52317">
    <property type="entry name" value="Class I glutamine amidotransferase-like"/>
    <property type="match status" value="1"/>
</dbReference>
<dbReference type="InterPro" id="IPR040921">
    <property type="entry name" value="Peptidase_S66C"/>
</dbReference>
<feature type="domain" description="LD-carboxypeptidase N-terminal" evidence="6">
    <location>
        <begin position="14"/>
        <end position="129"/>
    </location>
</feature>